<dbReference type="EMBL" id="JAVDPY010000002">
    <property type="protein sequence ID" value="MDR6332698.1"/>
    <property type="molecule type" value="Genomic_DNA"/>
</dbReference>
<feature type="chain" id="PRO_5040854920" evidence="1">
    <location>
        <begin position="21"/>
        <end position="90"/>
    </location>
</feature>
<feature type="signal peptide" evidence="1">
    <location>
        <begin position="1"/>
        <end position="20"/>
    </location>
</feature>
<sequence length="90" mass="8676">MKSLLCAAALTLACAAPALADKASADQCAANLGADAKAIYAAAAPGFASAADPRALVTEKTKALVQSGAVSMSGARPAAEAAGACLTQLR</sequence>
<keyword evidence="5" id="KW-1185">Reference proteome</keyword>
<evidence type="ECO:0000313" key="3">
    <source>
        <dbReference type="EMBL" id="MDR6332698.1"/>
    </source>
</evidence>
<dbReference type="EMBL" id="BSDO01000001">
    <property type="protein sequence ID" value="GLI20973.1"/>
    <property type="molecule type" value="Genomic_DNA"/>
</dbReference>
<reference evidence="2" key="1">
    <citation type="submission" date="2022-12" db="EMBL/GenBank/DDBJ databases">
        <title>Reference genome sequencing for broad-spectrum identification of bacterial and archaeal isolates by mass spectrometry.</title>
        <authorList>
            <person name="Sekiguchi Y."/>
            <person name="Tourlousse D.M."/>
        </authorList>
    </citation>
    <scope>NUCLEOTIDE SEQUENCE</scope>
    <source>
        <strain evidence="2">301</strain>
    </source>
</reference>
<proteinExistence type="predicted"/>
<dbReference type="Proteomes" id="UP001245370">
    <property type="component" value="Unassembled WGS sequence"/>
</dbReference>
<comment type="caution">
    <text evidence="2">The sequence shown here is derived from an EMBL/GenBank/DDBJ whole genome shotgun (WGS) entry which is preliminary data.</text>
</comment>
<accession>A0A9W6FKJ3</accession>
<dbReference type="Proteomes" id="UP001144397">
    <property type="component" value="Unassembled WGS sequence"/>
</dbReference>
<protein>
    <submittedName>
        <fullName evidence="3">Opacity protein-like surface antigen</fullName>
    </submittedName>
</protein>
<keyword evidence="1" id="KW-0732">Signal</keyword>
<organism evidence="2 4">
    <name type="scientific">Xanthobacter flavus</name>
    <dbReference type="NCBI Taxonomy" id="281"/>
    <lineage>
        <taxon>Bacteria</taxon>
        <taxon>Pseudomonadati</taxon>
        <taxon>Pseudomonadota</taxon>
        <taxon>Alphaproteobacteria</taxon>
        <taxon>Hyphomicrobiales</taxon>
        <taxon>Xanthobacteraceae</taxon>
        <taxon>Xanthobacter</taxon>
    </lineage>
</organism>
<name>A0A9W6FKJ3_XANFL</name>
<evidence type="ECO:0000313" key="4">
    <source>
        <dbReference type="Proteomes" id="UP001144397"/>
    </source>
</evidence>
<dbReference type="RefSeq" id="WP_169122109.1">
    <property type="nucleotide sequence ID" value="NZ_BSDO01000001.1"/>
</dbReference>
<dbReference type="GeneID" id="95761443"/>
<gene>
    <name evidence="3" type="ORF">GGQ86_001162</name>
    <name evidence="2" type="ORF">XFLAVUS301_06470</name>
</gene>
<reference evidence="3 5" key="2">
    <citation type="submission" date="2023-07" db="EMBL/GenBank/DDBJ databases">
        <title>Genomic Encyclopedia of Type Strains, Phase IV (KMG-IV): sequencing the most valuable type-strain genomes for metagenomic binning, comparative biology and taxonomic classification.</title>
        <authorList>
            <person name="Goeker M."/>
        </authorList>
    </citation>
    <scope>NUCLEOTIDE SEQUENCE [LARGE SCALE GENOMIC DNA]</scope>
    <source>
        <strain evidence="3 5">DSM 338</strain>
    </source>
</reference>
<evidence type="ECO:0000256" key="1">
    <source>
        <dbReference type="SAM" id="SignalP"/>
    </source>
</evidence>
<dbReference type="AlphaFoldDB" id="A0A9W6FKJ3"/>
<evidence type="ECO:0000313" key="5">
    <source>
        <dbReference type="Proteomes" id="UP001245370"/>
    </source>
</evidence>
<evidence type="ECO:0000313" key="2">
    <source>
        <dbReference type="EMBL" id="GLI20973.1"/>
    </source>
</evidence>